<dbReference type="SUPFAM" id="SSF55874">
    <property type="entry name" value="ATPase domain of HSP90 chaperone/DNA topoisomerase II/histidine kinase"/>
    <property type="match status" value="1"/>
</dbReference>
<dbReference type="PANTHER" id="PTHR45436">
    <property type="entry name" value="SENSOR HISTIDINE KINASE YKOH"/>
    <property type="match status" value="1"/>
</dbReference>
<organism evidence="15 16">
    <name type="scientific">Planomonospora corallina</name>
    <dbReference type="NCBI Taxonomy" id="1806052"/>
    <lineage>
        <taxon>Bacteria</taxon>
        <taxon>Bacillati</taxon>
        <taxon>Actinomycetota</taxon>
        <taxon>Actinomycetes</taxon>
        <taxon>Streptosporangiales</taxon>
        <taxon>Streptosporangiaceae</taxon>
        <taxon>Planomonospora</taxon>
    </lineage>
</organism>
<dbReference type="Pfam" id="PF00672">
    <property type="entry name" value="HAMP"/>
    <property type="match status" value="1"/>
</dbReference>
<evidence type="ECO:0000259" key="13">
    <source>
        <dbReference type="PROSITE" id="PS50109"/>
    </source>
</evidence>
<dbReference type="Proteomes" id="UP001595850">
    <property type="component" value="Unassembled WGS sequence"/>
</dbReference>
<evidence type="ECO:0000256" key="4">
    <source>
        <dbReference type="ARBA" id="ARBA00022553"/>
    </source>
</evidence>
<feature type="domain" description="Histidine kinase" evidence="13">
    <location>
        <begin position="243"/>
        <end position="479"/>
    </location>
</feature>
<dbReference type="SMART" id="SM00388">
    <property type="entry name" value="HisKA"/>
    <property type="match status" value="1"/>
</dbReference>
<dbReference type="GO" id="GO:0005524">
    <property type="term" value="F:ATP binding"/>
    <property type="evidence" value="ECO:0007669"/>
    <property type="project" value="UniProtKB-KW"/>
</dbReference>
<evidence type="ECO:0000313" key="15">
    <source>
        <dbReference type="EMBL" id="MFC4056924.1"/>
    </source>
</evidence>
<keyword evidence="9" id="KW-0902">Two-component regulatory system</keyword>
<evidence type="ECO:0000256" key="1">
    <source>
        <dbReference type="ARBA" id="ARBA00000085"/>
    </source>
</evidence>
<accession>A0ABV8HYC5</accession>
<dbReference type="EC" id="2.7.13.3" evidence="3"/>
<dbReference type="CDD" id="cd06225">
    <property type="entry name" value="HAMP"/>
    <property type="match status" value="1"/>
</dbReference>
<evidence type="ECO:0000256" key="10">
    <source>
        <dbReference type="ARBA" id="ARBA00023136"/>
    </source>
</evidence>
<evidence type="ECO:0000256" key="9">
    <source>
        <dbReference type="ARBA" id="ARBA00023012"/>
    </source>
</evidence>
<gene>
    <name evidence="15" type="ORF">ACFOWE_01370</name>
</gene>
<keyword evidence="7" id="KW-0418">Kinase</keyword>
<dbReference type="InterPro" id="IPR003594">
    <property type="entry name" value="HATPase_dom"/>
</dbReference>
<keyword evidence="6 12" id="KW-0812">Transmembrane</keyword>
<dbReference type="PRINTS" id="PR00344">
    <property type="entry name" value="BCTRLSENSOR"/>
</dbReference>
<proteinExistence type="predicted"/>
<evidence type="ECO:0000256" key="6">
    <source>
        <dbReference type="ARBA" id="ARBA00022692"/>
    </source>
</evidence>
<keyword evidence="8 12" id="KW-1133">Transmembrane helix</keyword>
<dbReference type="InterPro" id="IPR003660">
    <property type="entry name" value="HAMP_dom"/>
</dbReference>
<evidence type="ECO:0000256" key="5">
    <source>
        <dbReference type="ARBA" id="ARBA00022679"/>
    </source>
</evidence>
<dbReference type="Pfam" id="PF02518">
    <property type="entry name" value="HATPase_c"/>
    <property type="match status" value="1"/>
</dbReference>
<feature type="domain" description="HAMP" evidence="14">
    <location>
        <begin position="182"/>
        <end position="235"/>
    </location>
</feature>
<sequence length="492" mass="50616">MRAAPRSLRSRLTVLVATAVAVAIAVCAGACWLIVRTALLDQVDRSLRSPRGGPQEMAWIDRFCTGAEPSAPQQPPPPRLLVQVIDAHGGSCVVGGTAIEVIPADRELALAPAGTRVVRDGTTAGGDEVRVAVQSAGDGLAVMEARSLEEFRSTLATLAWILTGVAAVGVLGAASAGRIVAVAALRPVERLTGAVEHIARTEDLDTRIPVEGTDELARLGASFNAMTAALAGSRERQRRLIADAGHELRTPLTSLRTNIDLLLRSENSGRPLDPAPRGRLLASLKAQFEELSTLVGDLLQLSRSGSERARRAEVAVHEVVGSAVGRVRLRARDLPIEVHLDHWYVQGDQAALERAVVNLLDNAVKFSGAPAAGTSGARPGGGGAPAGRAGAPAPGGGPVVVRLRDGELTVRDHGPGVAPGELPYVFDRFWRSPSARGMPGSGLGLAIVAQAVRDAGGEVSLENAEGGGAVARLRLPGSPVAAGGAGNPAGGA</sequence>
<dbReference type="Gene3D" id="3.30.565.10">
    <property type="entry name" value="Histidine kinase-like ATPase, C-terminal domain"/>
    <property type="match status" value="1"/>
</dbReference>
<keyword evidence="4" id="KW-0597">Phosphoprotein</keyword>
<dbReference type="PROSITE" id="PS50109">
    <property type="entry name" value="HIS_KIN"/>
    <property type="match status" value="1"/>
</dbReference>
<reference evidence="16" key="1">
    <citation type="journal article" date="2019" name="Int. J. Syst. Evol. Microbiol.">
        <title>The Global Catalogue of Microorganisms (GCM) 10K type strain sequencing project: providing services to taxonomists for standard genome sequencing and annotation.</title>
        <authorList>
            <consortium name="The Broad Institute Genomics Platform"/>
            <consortium name="The Broad Institute Genome Sequencing Center for Infectious Disease"/>
            <person name="Wu L."/>
            <person name="Ma J."/>
        </authorList>
    </citation>
    <scope>NUCLEOTIDE SEQUENCE [LARGE SCALE GENOMIC DNA]</scope>
    <source>
        <strain evidence="16">TBRC 4489</strain>
    </source>
</reference>
<dbReference type="SMART" id="SM00304">
    <property type="entry name" value="HAMP"/>
    <property type="match status" value="1"/>
</dbReference>
<comment type="catalytic activity">
    <reaction evidence="1">
        <text>ATP + protein L-histidine = ADP + protein N-phospho-L-histidine.</text>
        <dbReference type="EC" id="2.7.13.3"/>
    </reaction>
</comment>
<dbReference type="SUPFAM" id="SSF158472">
    <property type="entry name" value="HAMP domain-like"/>
    <property type="match status" value="1"/>
</dbReference>
<dbReference type="InterPro" id="IPR050428">
    <property type="entry name" value="TCS_sensor_his_kinase"/>
</dbReference>
<dbReference type="RefSeq" id="WP_377284882.1">
    <property type="nucleotide sequence ID" value="NZ_JBHSBM010000005.1"/>
</dbReference>
<evidence type="ECO:0000256" key="2">
    <source>
        <dbReference type="ARBA" id="ARBA00004236"/>
    </source>
</evidence>
<evidence type="ECO:0000256" key="8">
    <source>
        <dbReference type="ARBA" id="ARBA00022989"/>
    </source>
</evidence>
<evidence type="ECO:0000256" key="12">
    <source>
        <dbReference type="SAM" id="Phobius"/>
    </source>
</evidence>
<keyword evidence="10 12" id="KW-0472">Membrane</keyword>
<dbReference type="PANTHER" id="PTHR45436:SF5">
    <property type="entry name" value="SENSOR HISTIDINE KINASE TRCS"/>
    <property type="match status" value="1"/>
</dbReference>
<dbReference type="Pfam" id="PF00512">
    <property type="entry name" value="HisKA"/>
    <property type="match status" value="1"/>
</dbReference>
<dbReference type="InterPro" id="IPR003661">
    <property type="entry name" value="HisK_dim/P_dom"/>
</dbReference>
<dbReference type="CDD" id="cd00075">
    <property type="entry name" value="HATPase"/>
    <property type="match status" value="1"/>
</dbReference>
<keyword evidence="15" id="KW-0067">ATP-binding</keyword>
<dbReference type="Gene3D" id="6.10.340.10">
    <property type="match status" value="1"/>
</dbReference>
<dbReference type="SUPFAM" id="SSF47384">
    <property type="entry name" value="Homodimeric domain of signal transducing histidine kinase"/>
    <property type="match status" value="1"/>
</dbReference>
<evidence type="ECO:0000313" key="16">
    <source>
        <dbReference type="Proteomes" id="UP001595850"/>
    </source>
</evidence>
<feature type="transmembrane region" description="Helical" evidence="12">
    <location>
        <begin position="12"/>
        <end position="35"/>
    </location>
</feature>
<dbReference type="InterPro" id="IPR036097">
    <property type="entry name" value="HisK_dim/P_sf"/>
</dbReference>
<dbReference type="SMART" id="SM00387">
    <property type="entry name" value="HATPase_c"/>
    <property type="match status" value="1"/>
</dbReference>
<dbReference type="Gene3D" id="1.10.287.130">
    <property type="match status" value="1"/>
</dbReference>
<comment type="subcellular location">
    <subcellularLocation>
        <location evidence="2">Cell membrane</location>
    </subcellularLocation>
</comment>
<comment type="caution">
    <text evidence="15">The sequence shown here is derived from an EMBL/GenBank/DDBJ whole genome shotgun (WGS) entry which is preliminary data.</text>
</comment>
<keyword evidence="5" id="KW-0808">Transferase</keyword>
<evidence type="ECO:0000256" key="7">
    <source>
        <dbReference type="ARBA" id="ARBA00022777"/>
    </source>
</evidence>
<dbReference type="InterPro" id="IPR005467">
    <property type="entry name" value="His_kinase_dom"/>
</dbReference>
<evidence type="ECO:0000259" key="14">
    <source>
        <dbReference type="PROSITE" id="PS50885"/>
    </source>
</evidence>
<keyword evidence="15" id="KW-0547">Nucleotide-binding</keyword>
<name>A0ABV8HYC5_9ACTN</name>
<dbReference type="PROSITE" id="PS50885">
    <property type="entry name" value="HAMP"/>
    <property type="match status" value="1"/>
</dbReference>
<keyword evidence="16" id="KW-1185">Reference proteome</keyword>
<dbReference type="EMBL" id="JBHSBM010000005">
    <property type="protein sequence ID" value="MFC4056924.1"/>
    <property type="molecule type" value="Genomic_DNA"/>
</dbReference>
<dbReference type="InterPro" id="IPR004358">
    <property type="entry name" value="Sig_transdc_His_kin-like_C"/>
</dbReference>
<evidence type="ECO:0000256" key="3">
    <source>
        <dbReference type="ARBA" id="ARBA00012438"/>
    </source>
</evidence>
<dbReference type="CDD" id="cd00082">
    <property type="entry name" value="HisKA"/>
    <property type="match status" value="1"/>
</dbReference>
<evidence type="ECO:0000256" key="11">
    <source>
        <dbReference type="SAM" id="MobiDB-lite"/>
    </source>
</evidence>
<feature type="region of interest" description="Disordered" evidence="11">
    <location>
        <begin position="370"/>
        <end position="396"/>
    </location>
</feature>
<dbReference type="InterPro" id="IPR036890">
    <property type="entry name" value="HATPase_C_sf"/>
</dbReference>
<protein>
    <recommendedName>
        <fullName evidence="3">histidine kinase</fullName>
        <ecNumber evidence="3">2.7.13.3</ecNumber>
    </recommendedName>
</protein>